<dbReference type="OrthoDB" id="4829831at2759"/>
<feature type="transmembrane region" description="Helical" evidence="1">
    <location>
        <begin position="38"/>
        <end position="55"/>
    </location>
</feature>
<dbReference type="Proteomes" id="UP000326340">
    <property type="component" value="Unassembled WGS sequence"/>
</dbReference>
<organism evidence="2 3">
    <name type="scientific">Colletotrichum shisoi</name>
    <dbReference type="NCBI Taxonomy" id="2078593"/>
    <lineage>
        <taxon>Eukaryota</taxon>
        <taxon>Fungi</taxon>
        <taxon>Dikarya</taxon>
        <taxon>Ascomycota</taxon>
        <taxon>Pezizomycotina</taxon>
        <taxon>Sordariomycetes</taxon>
        <taxon>Hypocreomycetidae</taxon>
        <taxon>Glomerellales</taxon>
        <taxon>Glomerellaceae</taxon>
        <taxon>Colletotrichum</taxon>
        <taxon>Colletotrichum destructivum species complex</taxon>
    </lineage>
</organism>
<evidence type="ECO:0000313" key="2">
    <source>
        <dbReference type="EMBL" id="TQN64668.1"/>
    </source>
</evidence>
<dbReference type="Gene3D" id="1.20.1250.20">
    <property type="entry name" value="MFS general substrate transporter like domains"/>
    <property type="match status" value="1"/>
</dbReference>
<feature type="transmembrane region" description="Helical" evidence="1">
    <location>
        <begin position="67"/>
        <end position="89"/>
    </location>
</feature>
<dbReference type="InterPro" id="IPR036259">
    <property type="entry name" value="MFS_trans_sf"/>
</dbReference>
<keyword evidence="1" id="KW-0812">Transmembrane</keyword>
<gene>
    <name evidence="2" type="ORF">CSHISOI_10761</name>
</gene>
<keyword evidence="1" id="KW-1133">Transmembrane helix</keyword>
<keyword evidence="3" id="KW-1185">Reference proteome</keyword>
<dbReference type="AlphaFoldDB" id="A0A5Q4BCK1"/>
<evidence type="ECO:0000313" key="3">
    <source>
        <dbReference type="Proteomes" id="UP000326340"/>
    </source>
</evidence>
<protein>
    <submittedName>
        <fullName evidence="2">Uncharacterized protein</fullName>
    </submittedName>
</protein>
<name>A0A5Q4BCK1_9PEZI</name>
<accession>A0A5Q4BCK1</accession>
<reference evidence="2 3" key="1">
    <citation type="journal article" date="2019" name="Sci. Rep.">
        <title>Colletotrichum shisoi sp. nov., an anthracnose pathogen of Perilla frutescens in Japan: molecular phylogenetic, morphological and genomic evidence.</title>
        <authorList>
            <person name="Gan P."/>
            <person name="Tsushima A."/>
            <person name="Hiroyama R."/>
            <person name="Narusaka M."/>
            <person name="Takano Y."/>
            <person name="Narusaka Y."/>
            <person name="Kawaradani M."/>
            <person name="Damm U."/>
            <person name="Shirasu K."/>
        </authorList>
    </citation>
    <scope>NUCLEOTIDE SEQUENCE [LARGE SCALE GENOMIC DNA]</scope>
    <source>
        <strain evidence="2 3">PG-2018a</strain>
    </source>
</reference>
<keyword evidence="1" id="KW-0472">Membrane</keyword>
<dbReference type="EMBL" id="PUHP01002150">
    <property type="protein sequence ID" value="TQN64668.1"/>
    <property type="molecule type" value="Genomic_DNA"/>
</dbReference>
<sequence>MGYYQLEPTTYDFTVGWGTLQVAYVVEILPFHLRAKSLVLQNLFVALALIFNQYANPIGVTSAKWRYYITYDVWLAFPLHLFTGSSSYYTKWFWYDLKNEQTYKVNFTVQFWNPQTNQNGWRLYTLDPGEKYNVNFHSTLQNVKLTC</sequence>
<comment type="caution">
    <text evidence="2">The sequence shown here is derived from an EMBL/GenBank/DDBJ whole genome shotgun (WGS) entry which is preliminary data.</text>
</comment>
<evidence type="ECO:0000256" key="1">
    <source>
        <dbReference type="SAM" id="Phobius"/>
    </source>
</evidence>
<proteinExistence type="predicted"/>